<comment type="caution">
    <text evidence="1">The sequence shown here is derived from an EMBL/GenBank/DDBJ whole genome shotgun (WGS) entry which is preliminary data.</text>
</comment>
<reference evidence="1 2" key="1">
    <citation type="submission" date="2019-06" db="EMBL/GenBank/DDBJ databases">
        <title>Spirosoma utsteinense sp. nov. isolated from Antarctic ice-free soils.</title>
        <authorList>
            <person name="Tahon G."/>
        </authorList>
    </citation>
    <scope>NUCLEOTIDE SEQUENCE [LARGE SCALE GENOMIC DNA]</scope>
    <source>
        <strain evidence="1 2">LMG 31447</strain>
    </source>
</reference>
<keyword evidence="2" id="KW-1185">Reference proteome</keyword>
<gene>
    <name evidence="1" type="ORF">FH603_4688</name>
</gene>
<dbReference type="Proteomes" id="UP000700732">
    <property type="component" value="Unassembled WGS sequence"/>
</dbReference>
<sequence length="110" mass="12964">MDDEELISAAVLYFPRRPLKVVQNKIVEPDYRLMFNDQPVKLLVVEEQDIDIREAYPKQLIVNFTRFKAMHRDTVLLVRIVYPGNATDVYQMCRKYSGSWEILSDQKGKL</sequence>
<protein>
    <submittedName>
        <fullName evidence="1">Uncharacterized protein</fullName>
    </submittedName>
</protein>
<name>A0ABR6WC70_9BACT</name>
<evidence type="ECO:0000313" key="2">
    <source>
        <dbReference type="Proteomes" id="UP000700732"/>
    </source>
</evidence>
<accession>A0ABR6WC70</accession>
<evidence type="ECO:0000313" key="1">
    <source>
        <dbReference type="EMBL" id="MBC3794161.1"/>
    </source>
</evidence>
<dbReference type="RefSeq" id="WP_186740317.1">
    <property type="nucleotide sequence ID" value="NZ_VFIA01000038.1"/>
</dbReference>
<dbReference type="EMBL" id="VFIA01000038">
    <property type="protein sequence ID" value="MBC3794161.1"/>
    <property type="molecule type" value="Genomic_DNA"/>
</dbReference>
<organism evidence="1 2">
    <name type="scientific">Spirosoma utsteinense</name>
    <dbReference type="NCBI Taxonomy" id="2585773"/>
    <lineage>
        <taxon>Bacteria</taxon>
        <taxon>Pseudomonadati</taxon>
        <taxon>Bacteroidota</taxon>
        <taxon>Cytophagia</taxon>
        <taxon>Cytophagales</taxon>
        <taxon>Cytophagaceae</taxon>
        <taxon>Spirosoma</taxon>
    </lineage>
</organism>
<proteinExistence type="predicted"/>